<protein>
    <submittedName>
        <fullName evidence="1">Uncharacterized protein</fullName>
    </submittedName>
</protein>
<evidence type="ECO:0000313" key="1">
    <source>
        <dbReference type="EMBL" id="KAH1164801.1"/>
    </source>
</evidence>
<evidence type="ECO:0000313" key="2">
    <source>
        <dbReference type="Proteomes" id="UP000827986"/>
    </source>
</evidence>
<comment type="caution">
    <text evidence="1">The sequence shown here is derived from an EMBL/GenBank/DDBJ whole genome shotgun (WGS) entry which is preliminary data.</text>
</comment>
<accession>A0A9D3WQ11</accession>
<keyword evidence="2" id="KW-1185">Reference proteome</keyword>
<name>A0A9D3WQ11_9SAUR</name>
<proteinExistence type="predicted"/>
<dbReference type="EMBL" id="JAHDVG010000536">
    <property type="protein sequence ID" value="KAH1164801.1"/>
    <property type="molecule type" value="Genomic_DNA"/>
</dbReference>
<gene>
    <name evidence="1" type="ORF">KIL84_005551</name>
</gene>
<sequence>MILKDVCFHLVSEGGEQVRGLHPRGRQDGGVALNCRVQKIRCLPPQAAVFLPCLLFPPSPPRCQWCFVYSEHSIKRLNISQDREYELIFILKVVNIVSSR</sequence>
<reference evidence="1" key="1">
    <citation type="submission" date="2021-09" db="EMBL/GenBank/DDBJ databases">
        <title>The genome of Mauremys mutica provides insights into the evolution of semi-aquatic lifestyle.</title>
        <authorList>
            <person name="Gong S."/>
            <person name="Gao Y."/>
        </authorList>
    </citation>
    <scope>NUCLEOTIDE SEQUENCE</scope>
    <source>
        <strain evidence="1">MM-2020</strain>
        <tissue evidence="1">Muscle</tissue>
    </source>
</reference>
<dbReference type="AlphaFoldDB" id="A0A9D3WQ11"/>
<dbReference type="Proteomes" id="UP000827986">
    <property type="component" value="Unassembled WGS sequence"/>
</dbReference>
<organism evidence="1 2">
    <name type="scientific">Mauremys mutica</name>
    <name type="common">yellowpond turtle</name>
    <dbReference type="NCBI Taxonomy" id="74926"/>
    <lineage>
        <taxon>Eukaryota</taxon>
        <taxon>Metazoa</taxon>
        <taxon>Chordata</taxon>
        <taxon>Craniata</taxon>
        <taxon>Vertebrata</taxon>
        <taxon>Euteleostomi</taxon>
        <taxon>Archelosauria</taxon>
        <taxon>Testudinata</taxon>
        <taxon>Testudines</taxon>
        <taxon>Cryptodira</taxon>
        <taxon>Durocryptodira</taxon>
        <taxon>Testudinoidea</taxon>
        <taxon>Geoemydidae</taxon>
        <taxon>Geoemydinae</taxon>
        <taxon>Mauremys</taxon>
    </lineage>
</organism>